<dbReference type="RefSeq" id="WP_127033690.1">
    <property type="nucleotide sequence ID" value="NZ_RZGR01000026.1"/>
</dbReference>
<dbReference type="EMBL" id="RZGR01000026">
    <property type="protein sequence ID" value="RUQ84486.1"/>
    <property type="molecule type" value="Genomic_DNA"/>
</dbReference>
<organism evidence="2 3">
    <name type="scientific">Legionella septentrionalis</name>
    <dbReference type="NCBI Taxonomy" id="2498109"/>
    <lineage>
        <taxon>Bacteria</taxon>
        <taxon>Pseudomonadati</taxon>
        <taxon>Pseudomonadota</taxon>
        <taxon>Gammaproteobacteria</taxon>
        <taxon>Legionellales</taxon>
        <taxon>Legionellaceae</taxon>
        <taxon>Legionella</taxon>
    </lineage>
</organism>
<keyword evidence="3" id="KW-1185">Reference proteome</keyword>
<protein>
    <submittedName>
        <fullName evidence="2">DUF4135 domain-containing protein</fullName>
    </submittedName>
</protein>
<evidence type="ECO:0000313" key="3">
    <source>
        <dbReference type="Proteomes" id="UP000288012"/>
    </source>
</evidence>
<feature type="domain" description="Lantibiotic biosynthesis protein dehydration" evidence="1">
    <location>
        <begin position="221"/>
        <end position="328"/>
    </location>
</feature>
<gene>
    <name evidence="2" type="ORF">EKM59_08550</name>
</gene>
<dbReference type="OrthoDB" id="9148343at2"/>
<comment type="caution">
    <text evidence="2">The sequence shown here is derived from an EMBL/GenBank/DDBJ whole genome shotgun (WGS) entry which is preliminary data.</text>
</comment>
<dbReference type="AlphaFoldDB" id="A0A3S0V9Y8"/>
<name>A0A3S0V9Y8_9GAMM</name>
<sequence>MEIYDFLSIACTFQHSKHAELAANYFVDYLNYINTDILEFCFFLKQNNKSELNYIGNFLSQIFEYYSGFVEQLLSVTYIDSLTRVGDVHNQGKSTTLVISGKEKFILKPVSTEMLSILNGIYIFLNNYENFCFETLDITILNSNLSKIAYVENANCENNQKYAYHWGALLFILTCIRGIDFHSENILCSSSIPVIVDCESLFYPIIFNIKPYDYTATSLLINNTIHFVSYKEEIKSGIEGAYRAVNEAPLFFIELIKKNYQKRKRMIFKPTRYYFTLLKNSTHPKFLLDKEKRKTYLHESLTGSHFISKTIIDSEVNELMQFDIPYFFHENNYLYNSKGILIEQNIIKNSDEVMLEDVKNLFNFKHNLLTKLGL</sequence>
<reference evidence="2 3" key="1">
    <citation type="submission" date="2018-12" db="EMBL/GenBank/DDBJ databases">
        <title>Legionella sp,whole genome shotgun sequence.</title>
        <authorList>
            <person name="Wu H."/>
        </authorList>
    </citation>
    <scope>NUCLEOTIDE SEQUENCE [LARGE SCALE GENOMIC DNA]</scope>
    <source>
        <strain evidence="3">km714</strain>
    </source>
</reference>
<dbReference type="Pfam" id="PF13575">
    <property type="entry name" value="DUF4135"/>
    <property type="match status" value="2"/>
</dbReference>
<evidence type="ECO:0000313" key="2">
    <source>
        <dbReference type="EMBL" id="RUQ84486.1"/>
    </source>
</evidence>
<feature type="domain" description="Lantibiotic biosynthesis protein dehydration" evidence="1">
    <location>
        <begin position="83"/>
        <end position="204"/>
    </location>
</feature>
<accession>A0A3S0V9Y8</accession>
<dbReference type="Proteomes" id="UP000288012">
    <property type="component" value="Unassembled WGS sequence"/>
</dbReference>
<proteinExistence type="predicted"/>
<dbReference type="InterPro" id="IPR025410">
    <property type="entry name" value="Lant_dehyd"/>
</dbReference>
<evidence type="ECO:0000259" key="1">
    <source>
        <dbReference type="Pfam" id="PF13575"/>
    </source>
</evidence>